<dbReference type="Pfam" id="PF00079">
    <property type="entry name" value="Serpin"/>
    <property type="match status" value="1"/>
</dbReference>
<dbReference type="Gene3D" id="3.30.497.10">
    <property type="entry name" value="Antithrombin, subunit I, domain 2"/>
    <property type="match status" value="1"/>
</dbReference>
<dbReference type="CTD" id="565064"/>
<proteinExistence type="inferred from homology"/>
<keyword evidence="5" id="KW-1185">Reference proteome</keyword>
<dbReference type="PANTHER" id="PTHR11461">
    <property type="entry name" value="SERINE PROTEASE INHIBITOR, SERPIN"/>
    <property type="match status" value="1"/>
</dbReference>
<dbReference type="GeneID" id="105017662"/>
<evidence type="ECO:0000313" key="4">
    <source>
        <dbReference type="Ensembl" id="ENSELUP00000029647.1"/>
    </source>
</evidence>
<dbReference type="InterPro" id="IPR036186">
    <property type="entry name" value="Serpin_sf"/>
</dbReference>
<dbReference type="PANTHER" id="PTHR11461:SF191">
    <property type="entry name" value="PROTEIN Z-DEPENDENT PROTEASE INHIBITOR"/>
    <property type="match status" value="1"/>
</dbReference>
<dbReference type="Proteomes" id="UP000265140">
    <property type="component" value="Chromosome 18"/>
</dbReference>
<dbReference type="GO" id="GO:0007596">
    <property type="term" value="P:blood coagulation"/>
    <property type="evidence" value="ECO:0007669"/>
    <property type="project" value="InterPro"/>
</dbReference>
<dbReference type="Bgee" id="ENSELUG00000006634">
    <property type="expression patterns" value="Expressed in brain and 14 other cell types or tissues"/>
</dbReference>
<accession>A0A3P8ZMS3</accession>
<dbReference type="GeneTree" id="ENSGT00940000159462"/>
<dbReference type="CDD" id="cd02055">
    <property type="entry name" value="serpinA10_PZI"/>
    <property type="match status" value="1"/>
</dbReference>
<dbReference type="RefSeq" id="XP_010880747.1">
    <property type="nucleotide sequence ID" value="XM_010882445.4"/>
</dbReference>
<dbReference type="InterPro" id="IPR042185">
    <property type="entry name" value="Serpin_sf_2"/>
</dbReference>
<dbReference type="KEGG" id="els:105017662"/>
<name>A0A3P8ZMS3_ESOLU</name>
<reference evidence="5" key="1">
    <citation type="journal article" date="2014" name="PLoS ONE">
        <title>The genome and linkage map of the northern pike (Esox lucius): conserved synteny revealed between the salmonid sister group and the Neoteleostei.</title>
        <authorList>
            <person name="Rondeau E.B."/>
            <person name="Minkley D.R."/>
            <person name="Leong J.S."/>
            <person name="Messmer A.M."/>
            <person name="Jantzen J.R."/>
            <person name="von Schalburg K.R."/>
            <person name="Lemon C."/>
            <person name="Bird N.H."/>
            <person name="Koop B.F."/>
        </authorList>
    </citation>
    <scope>NUCLEOTIDE SEQUENCE</scope>
</reference>
<dbReference type="InterPro" id="IPR000215">
    <property type="entry name" value="Serpin_fam"/>
</dbReference>
<dbReference type="OrthoDB" id="10063692at2759"/>
<feature type="signal peptide" evidence="2">
    <location>
        <begin position="1"/>
        <end position="21"/>
    </location>
</feature>
<dbReference type="SUPFAM" id="SSF56574">
    <property type="entry name" value="Serpins"/>
    <property type="match status" value="1"/>
</dbReference>
<keyword evidence="2" id="KW-0732">Signal</keyword>
<dbReference type="OMA" id="LTQVYHK"/>
<evidence type="ECO:0000256" key="2">
    <source>
        <dbReference type="SAM" id="SignalP"/>
    </source>
</evidence>
<reference evidence="4" key="3">
    <citation type="submission" date="2025-08" db="UniProtKB">
        <authorList>
            <consortium name="Ensembl"/>
        </authorList>
    </citation>
    <scope>IDENTIFICATION</scope>
</reference>
<dbReference type="GO" id="GO:0004867">
    <property type="term" value="F:serine-type endopeptidase inhibitor activity"/>
    <property type="evidence" value="ECO:0007669"/>
    <property type="project" value="InterPro"/>
</dbReference>
<dbReference type="SMART" id="SM00093">
    <property type="entry name" value="SERPIN"/>
    <property type="match status" value="1"/>
</dbReference>
<reference evidence="4" key="2">
    <citation type="submission" date="2020-02" db="EMBL/GenBank/DDBJ databases">
        <title>Esox lucius (northern pike) genome, fEsoLuc1, primary haplotype.</title>
        <authorList>
            <person name="Myers G."/>
            <person name="Karagic N."/>
            <person name="Meyer A."/>
            <person name="Pippel M."/>
            <person name="Reichard M."/>
            <person name="Winkler S."/>
            <person name="Tracey A."/>
            <person name="Sims Y."/>
            <person name="Howe K."/>
            <person name="Rhie A."/>
            <person name="Formenti G."/>
            <person name="Durbin R."/>
            <person name="Fedrigo O."/>
            <person name="Jarvis E.D."/>
        </authorList>
    </citation>
    <scope>NUCLEOTIDE SEQUENCE [LARGE SCALE GENOMIC DNA]</scope>
</reference>
<dbReference type="GO" id="GO:0005615">
    <property type="term" value="C:extracellular space"/>
    <property type="evidence" value="ECO:0007669"/>
    <property type="project" value="InterPro"/>
</dbReference>
<feature type="domain" description="Serpin" evidence="3">
    <location>
        <begin position="41"/>
        <end position="389"/>
    </location>
</feature>
<protein>
    <recommendedName>
        <fullName evidence="3">Serpin domain-containing protein</fullName>
    </recommendedName>
</protein>
<dbReference type="InterPro" id="IPR033835">
    <property type="entry name" value="PZI_serpin_dom"/>
</dbReference>
<organism evidence="4 5">
    <name type="scientific">Esox lucius</name>
    <name type="common">Northern pike</name>
    <dbReference type="NCBI Taxonomy" id="8010"/>
    <lineage>
        <taxon>Eukaryota</taxon>
        <taxon>Metazoa</taxon>
        <taxon>Chordata</taxon>
        <taxon>Craniata</taxon>
        <taxon>Vertebrata</taxon>
        <taxon>Euteleostomi</taxon>
        <taxon>Actinopterygii</taxon>
        <taxon>Neopterygii</taxon>
        <taxon>Teleostei</taxon>
        <taxon>Protacanthopterygii</taxon>
        <taxon>Esociformes</taxon>
        <taxon>Esocidae</taxon>
        <taxon>Esox</taxon>
    </lineage>
</organism>
<dbReference type="InterPro" id="IPR023796">
    <property type="entry name" value="Serpin_dom"/>
</dbReference>
<dbReference type="Ensembl" id="ENSELUT00000010323.3">
    <property type="protein sequence ID" value="ENSELUP00000029647.1"/>
    <property type="gene ID" value="ENSELUG00000006634.3"/>
</dbReference>
<evidence type="ECO:0000256" key="1">
    <source>
        <dbReference type="RuleBase" id="RU000411"/>
    </source>
</evidence>
<dbReference type="AlphaFoldDB" id="A0A3P8ZMS3"/>
<dbReference type="InParanoid" id="A0A3P8ZMS3"/>
<sequence length="392" mass="43933">MMWRILPFLAGNLLLAMPLLAQEPSVAEIQDLSTRNADFATRLYRAIASTTDDNVLFSPFTMSLGLAALMSGAKGSTREQLLKGLSLNDQEPLRIPELFQSVRDSVTKTGFVDQAIGIFPRQQFQVDSTYKDVVETKYGGKVQGLDYGDWATKDTVNQFAKIYTREKVKEVVNTIDTQSQMMLITATFFQGQFALAFNASLTQDVRFYVNKYNIVTVPMMFRSDKYYLAYDNSLKLGILKLPMTGGAAMLVLLPDEDVDYTSIEEGITGERFQGWLKKIKKTKLEVQLPRFMLEQSYSLQKVLPGLGISEVFQESADFSGISGETGLRLSEVVHKAAITVDETSSTENTREPNIFSSLPPRLTINRPYLFLVYDQSTSSLLLMGRVTDPTKK</sequence>
<feature type="chain" id="PRO_5018142792" description="Serpin domain-containing protein" evidence="2">
    <location>
        <begin position="22"/>
        <end position="392"/>
    </location>
</feature>
<dbReference type="InterPro" id="IPR042178">
    <property type="entry name" value="Serpin_sf_1"/>
</dbReference>
<evidence type="ECO:0000313" key="5">
    <source>
        <dbReference type="Proteomes" id="UP000265140"/>
    </source>
</evidence>
<comment type="similarity">
    <text evidence="1">Belongs to the serpin family.</text>
</comment>
<dbReference type="Gene3D" id="2.30.39.10">
    <property type="entry name" value="Alpha-1-antitrypsin, domain 1"/>
    <property type="match status" value="1"/>
</dbReference>
<reference evidence="4" key="4">
    <citation type="submission" date="2025-09" db="UniProtKB">
        <authorList>
            <consortium name="Ensembl"/>
        </authorList>
    </citation>
    <scope>IDENTIFICATION</scope>
</reference>
<evidence type="ECO:0000259" key="3">
    <source>
        <dbReference type="SMART" id="SM00093"/>
    </source>
</evidence>